<comment type="caution">
    <text evidence="1">The sequence shown here is derived from an EMBL/GenBank/DDBJ whole genome shotgun (WGS) entry which is preliminary data.</text>
</comment>
<dbReference type="AlphaFoldDB" id="A0AAD4X5D7"/>
<protein>
    <submittedName>
        <fullName evidence="1">Uncharacterized protein</fullName>
    </submittedName>
</protein>
<gene>
    <name evidence="1" type="ORF">MKW98_026591</name>
</gene>
<keyword evidence="2" id="KW-1185">Reference proteome</keyword>
<organism evidence="1 2">
    <name type="scientific">Papaver atlanticum</name>
    <dbReference type="NCBI Taxonomy" id="357466"/>
    <lineage>
        <taxon>Eukaryota</taxon>
        <taxon>Viridiplantae</taxon>
        <taxon>Streptophyta</taxon>
        <taxon>Embryophyta</taxon>
        <taxon>Tracheophyta</taxon>
        <taxon>Spermatophyta</taxon>
        <taxon>Magnoliopsida</taxon>
        <taxon>Ranunculales</taxon>
        <taxon>Papaveraceae</taxon>
        <taxon>Papaveroideae</taxon>
        <taxon>Papaver</taxon>
    </lineage>
</organism>
<reference evidence="1" key="1">
    <citation type="submission" date="2022-04" db="EMBL/GenBank/DDBJ databases">
        <title>A functionally conserved STORR gene fusion in Papaver species that diverged 16.8 million years ago.</title>
        <authorList>
            <person name="Catania T."/>
        </authorList>
    </citation>
    <scope>NUCLEOTIDE SEQUENCE</scope>
    <source>
        <strain evidence="1">S-188037</strain>
    </source>
</reference>
<proteinExistence type="predicted"/>
<accession>A0AAD4X5D7</accession>
<evidence type="ECO:0000313" key="1">
    <source>
        <dbReference type="EMBL" id="KAI3849677.1"/>
    </source>
</evidence>
<dbReference type="Proteomes" id="UP001202328">
    <property type="component" value="Unassembled WGS sequence"/>
</dbReference>
<dbReference type="InterPro" id="IPR027408">
    <property type="entry name" value="PNPase/RNase_PH_dom_sf"/>
</dbReference>
<dbReference type="EMBL" id="JAJJMB010016078">
    <property type="protein sequence ID" value="KAI3849677.1"/>
    <property type="molecule type" value="Genomic_DNA"/>
</dbReference>
<sequence>MFWGYIDKLTFYLLAVLNTGDVNFGSGSAQGLEYEGDVPIIISCASLAQADAGGIMMYDLVTLVSVSCLGSNLVIDPITEESYQDGGRLICNVSYTTFSFTIRGQGSDIKEFSSMRHKL</sequence>
<evidence type="ECO:0000313" key="2">
    <source>
        <dbReference type="Proteomes" id="UP001202328"/>
    </source>
</evidence>
<name>A0AAD4X5D7_9MAGN</name>
<dbReference type="Gene3D" id="3.30.230.70">
    <property type="entry name" value="GHMP Kinase, N-terminal domain"/>
    <property type="match status" value="1"/>
</dbReference>